<accession>A0ABT9B9L6</accession>
<dbReference type="Proteomes" id="UP001176429">
    <property type="component" value="Unassembled WGS sequence"/>
</dbReference>
<dbReference type="SUPFAM" id="SSF51126">
    <property type="entry name" value="Pectin lyase-like"/>
    <property type="match status" value="1"/>
</dbReference>
<reference evidence="1" key="1">
    <citation type="submission" date="2023-07" db="EMBL/GenBank/DDBJ databases">
        <authorList>
            <person name="Kim M.K."/>
        </authorList>
    </citation>
    <scope>NUCLEOTIDE SEQUENCE</scope>
    <source>
        <strain evidence="1">ASUV-10-1</strain>
    </source>
</reference>
<dbReference type="RefSeq" id="WP_305006208.1">
    <property type="nucleotide sequence ID" value="NZ_JAUQSY010000005.1"/>
</dbReference>
<evidence type="ECO:0000313" key="2">
    <source>
        <dbReference type="Proteomes" id="UP001176429"/>
    </source>
</evidence>
<dbReference type="EMBL" id="JAUQSY010000005">
    <property type="protein sequence ID" value="MDO7874893.1"/>
    <property type="molecule type" value="Genomic_DNA"/>
</dbReference>
<evidence type="ECO:0000313" key="1">
    <source>
        <dbReference type="EMBL" id="MDO7874893.1"/>
    </source>
</evidence>
<evidence type="ECO:0008006" key="3">
    <source>
        <dbReference type="Google" id="ProtNLM"/>
    </source>
</evidence>
<proteinExistence type="predicted"/>
<dbReference type="InterPro" id="IPR011050">
    <property type="entry name" value="Pectin_lyase_fold/virulence"/>
</dbReference>
<name>A0ABT9B9L6_9BACT</name>
<protein>
    <recommendedName>
        <fullName evidence="3">T9SS type A sorting domain-containing protein</fullName>
    </recommendedName>
</protein>
<comment type="caution">
    <text evidence="1">The sequence shown here is derived from an EMBL/GenBank/DDBJ whole genome shotgun (WGS) entry which is preliminary data.</text>
</comment>
<organism evidence="1 2">
    <name type="scientific">Hymenobacter aranciens</name>
    <dbReference type="NCBI Taxonomy" id="3063996"/>
    <lineage>
        <taxon>Bacteria</taxon>
        <taxon>Pseudomonadati</taxon>
        <taxon>Bacteroidota</taxon>
        <taxon>Cytophagia</taxon>
        <taxon>Cytophagales</taxon>
        <taxon>Hymenobacteraceae</taxon>
        <taxon>Hymenobacter</taxon>
    </lineage>
</organism>
<keyword evidence="2" id="KW-1185">Reference proteome</keyword>
<gene>
    <name evidence="1" type="ORF">Q5H93_09135</name>
</gene>
<sequence length="1078" mass="115500">MQIFTPPPAKTSWPVWLLALMCSLLPLGRVARAQSPPACATTAPTCNLIWNGGFEQTKNGDCPDRFGGFGNLIDASGSAPSSSVVAPPLGPNDLVCKWQDGNAATADLLNVCSIDPRMDVPCNWATGCGLSGYATTGQPTHLGNGYAGIYGTGDFENIGYEKDWREYLGQDMSLTAGKRYYVEYYAAIAALSDWSVANLGVAFAPTTTQYTTKESIALTPVAEKPVGIVPGSWTLVNGFFQATGLEQRLLIGNFGPTYSTVPGAPLPYINNGPSLRRGGPLDRAAYYFIDDALLLPVPTAGPNISVCGGTVQLGECPLPASSGASYAWSPTTGLSNPGIANPVLTPSTAPGTYTYTLTVTIPGQSPQITSTTITVFSPLSISASRSSVCLGGAVTLTASGGDGSPINWSPMTNLVTFTANSITVVPASTTTYTASSGCGTPVTFTVTVNTDCCLQNEVSIAADLSGTYSSYAFQAGQYYRVPANTTVTLTSGTFTLTNVTLLMGQNAQLKVDNGAQLKLVASTVTAACDQMWGSIRVTNTAGGMSTAPYGGRDCRIMHSIDGVVYEQDYGAPYAYFRFSQTHFRQNLRSITIQREGTMVATTDRISNCTFDSEPSKFFSPYKNMGYYSEWHLGVRGNMQAAYIATNDFKRAFFGVYVLDVAHPDVTLKLTKNTFADCWLGGVYAPNGQSIVNSSTLTLTDNTFTFPAAKTFPATAQTTSVQASYTNGAPAETYGAYMRYGSIVADNNRFQQLDSTQTVLMTSYDNFGQYRPRQTGLYALRLPSVLYNRFYLLDTGINVLDVPAGQQTTMQGNGFANCRVGIVAATQSTSAQLYASCNTFRRDNSRSGTSTGIALNLPSYSYGGTTVWPQILIRDFRSVNTTYPLRNLFDDSGVNSTINFPAKRLVALSNNSPAGTGQYTLNYTTFYDYYVKYFPSPWVSANVLVGHLNYLNVNASESRPNITNGPCRADGFPAAGIQQPPRQSNTGVTPEPAFYPQLAQNSPNPCSGSTTVHYQLPTGTPDAYLLVRRSTDGRTVQRVALDAATTQQELSLRGYEPGVYFATLLVGRTSVQTIRILVK</sequence>